<comment type="caution">
    <text evidence="1">The sequence shown here is derived from an EMBL/GenBank/DDBJ whole genome shotgun (WGS) entry which is preliminary data.</text>
</comment>
<organism evidence="1 2">
    <name type="scientific">Caerostris extrusa</name>
    <name type="common">Bark spider</name>
    <name type="synonym">Caerostris bankana</name>
    <dbReference type="NCBI Taxonomy" id="172846"/>
    <lineage>
        <taxon>Eukaryota</taxon>
        <taxon>Metazoa</taxon>
        <taxon>Ecdysozoa</taxon>
        <taxon>Arthropoda</taxon>
        <taxon>Chelicerata</taxon>
        <taxon>Arachnida</taxon>
        <taxon>Araneae</taxon>
        <taxon>Araneomorphae</taxon>
        <taxon>Entelegynae</taxon>
        <taxon>Araneoidea</taxon>
        <taxon>Araneidae</taxon>
        <taxon>Caerostris</taxon>
    </lineage>
</organism>
<accession>A0AAV4Y6T1</accession>
<evidence type="ECO:0000313" key="2">
    <source>
        <dbReference type="Proteomes" id="UP001054945"/>
    </source>
</evidence>
<dbReference type="Proteomes" id="UP001054945">
    <property type="component" value="Unassembled WGS sequence"/>
</dbReference>
<name>A0AAV4Y6T1_CAEEX</name>
<sequence length="94" mass="10424">MECPNFCHCHIKSGTKHKKGQSFVSHHLLLLDHQAKGYFSSEPLNCCILFSAVHSSSETVISPTDIRAKAAGWATIHTDSTEDKELPWINMGSQ</sequence>
<proteinExistence type="predicted"/>
<dbReference type="AlphaFoldDB" id="A0AAV4Y6T1"/>
<protein>
    <submittedName>
        <fullName evidence="1">Uncharacterized protein</fullName>
    </submittedName>
</protein>
<gene>
    <name evidence="1" type="ORF">CEXT_416411</name>
</gene>
<dbReference type="EMBL" id="BPLR01001516">
    <property type="protein sequence ID" value="GIZ02853.1"/>
    <property type="molecule type" value="Genomic_DNA"/>
</dbReference>
<reference evidence="1 2" key="1">
    <citation type="submission" date="2021-06" db="EMBL/GenBank/DDBJ databases">
        <title>Caerostris extrusa draft genome.</title>
        <authorList>
            <person name="Kono N."/>
            <person name="Arakawa K."/>
        </authorList>
    </citation>
    <scope>NUCLEOTIDE SEQUENCE [LARGE SCALE GENOMIC DNA]</scope>
</reference>
<keyword evidence="2" id="KW-1185">Reference proteome</keyword>
<evidence type="ECO:0000313" key="1">
    <source>
        <dbReference type="EMBL" id="GIZ02853.1"/>
    </source>
</evidence>